<reference evidence="12" key="1">
    <citation type="journal article" date="2016" name="G3 (Bethesda)">
        <title>First Draft Assembly and Annotation of the Genome of a California Endemic Oak Quercus lobata Nee (Fagaceae).</title>
        <authorList>
            <person name="Sork V.L."/>
            <person name="Fitz-Gibbon S.T."/>
            <person name="Puiu D."/>
            <person name="Crepeau M."/>
            <person name="Gugger P.F."/>
            <person name="Sherman R."/>
            <person name="Stevens K."/>
            <person name="Langley C.H."/>
            <person name="Pellegrini M."/>
            <person name="Salzberg S.L."/>
        </authorList>
    </citation>
    <scope>NUCLEOTIDE SEQUENCE [LARGE SCALE GENOMIC DNA]</scope>
    <source>
        <strain evidence="12">cv. SW786</strain>
    </source>
</reference>
<dbReference type="PANTHER" id="PTHR11802:SF470">
    <property type="entry name" value="CARBOXYPEPTIDASE"/>
    <property type="match status" value="1"/>
</dbReference>
<dbReference type="GO" id="GO:0005576">
    <property type="term" value="C:extracellular region"/>
    <property type="evidence" value="ECO:0007669"/>
    <property type="project" value="UniProtKB-SubCell"/>
</dbReference>
<evidence type="ECO:0000256" key="10">
    <source>
        <dbReference type="RuleBase" id="RU361156"/>
    </source>
</evidence>
<feature type="signal peptide" evidence="10">
    <location>
        <begin position="1"/>
        <end position="21"/>
    </location>
</feature>
<keyword evidence="9" id="KW-0325">Glycoprotein</keyword>
<dbReference type="PANTHER" id="PTHR11802">
    <property type="entry name" value="SERINE PROTEASE FAMILY S10 SERINE CARBOXYPEPTIDASE"/>
    <property type="match status" value="1"/>
</dbReference>
<dbReference type="FunFam" id="3.40.50.1820:FF:000030">
    <property type="entry name" value="Carboxypeptidase"/>
    <property type="match status" value="1"/>
</dbReference>
<dbReference type="Gene3D" id="6.10.250.940">
    <property type="match status" value="1"/>
</dbReference>
<comment type="subcellular location">
    <subcellularLocation>
        <location evidence="1">Secreted</location>
    </subcellularLocation>
</comment>
<dbReference type="Proteomes" id="UP000594261">
    <property type="component" value="Chromosome 2"/>
</dbReference>
<organism evidence="11 12">
    <name type="scientific">Quercus lobata</name>
    <name type="common">Valley oak</name>
    <dbReference type="NCBI Taxonomy" id="97700"/>
    <lineage>
        <taxon>Eukaryota</taxon>
        <taxon>Viridiplantae</taxon>
        <taxon>Streptophyta</taxon>
        <taxon>Embryophyta</taxon>
        <taxon>Tracheophyta</taxon>
        <taxon>Spermatophyta</taxon>
        <taxon>Magnoliopsida</taxon>
        <taxon>eudicotyledons</taxon>
        <taxon>Gunneridae</taxon>
        <taxon>Pentapetalae</taxon>
        <taxon>rosids</taxon>
        <taxon>fabids</taxon>
        <taxon>Fagales</taxon>
        <taxon>Fagaceae</taxon>
        <taxon>Quercus</taxon>
    </lineage>
</organism>
<keyword evidence="8" id="KW-1015">Disulfide bond</keyword>
<dbReference type="GO" id="GO:0005773">
    <property type="term" value="C:vacuole"/>
    <property type="evidence" value="ECO:0007669"/>
    <property type="project" value="TreeGrafter"/>
</dbReference>
<dbReference type="InterPro" id="IPR029058">
    <property type="entry name" value="AB_hydrolase_fold"/>
</dbReference>
<accession>A0A7N2QY96</accession>
<dbReference type="Gramene" id="QL02p005939:mrna">
    <property type="protein sequence ID" value="QL02p005939:mrna"/>
    <property type="gene ID" value="QL02p005939"/>
</dbReference>
<keyword evidence="5 10" id="KW-0645">Protease</keyword>
<evidence type="ECO:0000256" key="5">
    <source>
        <dbReference type="ARBA" id="ARBA00022670"/>
    </source>
</evidence>
<proteinExistence type="inferred from homology"/>
<dbReference type="PROSITE" id="PS00131">
    <property type="entry name" value="CARBOXYPEPT_SER_SER"/>
    <property type="match status" value="1"/>
</dbReference>
<evidence type="ECO:0000313" key="12">
    <source>
        <dbReference type="Proteomes" id="UP000594261"/>
    </source>
</evidence>
<evidence type="ECO:0000313" key="11">
    <source>
        <dbReference type="EnsemblPlants" id="QL02p005939:mrna"/>
    </source>
</evidence>
<dbReference type="EC" id="3.4.16.-" evidence="10"/>
<protein>
    <recommendedName>
        <fullName evidence="10">Carboxypeptidase</fullName>
        <ecNumber evidence="10">3.4.16.-</ecNumber>
    </recommendedName>
</protein>
<dbReference type="InterPro" id="IPR001563">
    <property type="entry name" value="Peptidase_S10"/>
</dbReference>
<evidence type="ECO:0000256" key="7">
    <source>
        <dbReference type="ARBA" id="ARBA00022801"/>
    </source>
</evidence>
<name>A0A7N2QY96_QUELO</name>
<comment type="similarity">
    <text evidence="2 10">Belongs to the peptidase S10 family.</text>
</comment>
<evidence type="ECO:0000256" key="3">
    <source>
        <dbReference type="ARBA" id="ARBA00022525"/>
    </source>
</evidence>
<evidence type="ECO:0000256" key="4">
    <source>
        <dbReference type="ARBA" id="ARBA00022645"/>
    </source>
</evidence>
<keyword evidence="12" id="KW-1185">Reference proteome</keyword>
<evidence type="ECO:0000256" key="9">
    <source>
        <dbReference type="ARBA" id="ARBA00023180"/>
    </source>
</evidence>
<keyword evidence="4 10" id="KW-0121">Carboxypeptidase</keyword>
<dbReference type="AlphaFoldDB" id="A0A7N2QY96"/>
<dbReference type="FunFam" id="3.40.50.12670:FF:000002">
    <property type="entry name" value="Carboxypeptidase"/>
    <property type="match status" value="1"/>
</dbReference>
<dbReference type="SUPFAM" id="SSF53474">
    <property type="entry name" value="alpha/beta-Hydrolases"/>
    <property type="match status" value="2"/>
</dbReference>
<dbReference type="EnsemblPlants" id="QL02p005939:mrna">
    <property type="protein sequence ID" value="QL02p005939:mrna"/>
    <property type="gene ID" value="QL02p005939"/>
</dbReference>
<dbReference type="FunFam" id="3.40.50.11320:FF:000001">
    <property type="entry name" value="Carboxypeptidase"/>
    <property type="match status" value="1"/>
</dbReference>
<evidence type="ECO:0000256" key="6">
    <source>
        <dbReference type="ARBA" id="ARBA00022729"/>
    </source>
</evidence>
<feature type="chain" id="PRO_5029937641" description="Carboxypeptidase" evidence="10">
    <location>
        <begin position="22"/>
        <end position="535"/>
    </location>
</feature>
<evidence type="ECO:0000256" key="1">
    <source>
        <dbReference type="ARBA" id="ARBA00004613"/>
    </source>
</evidence>
<sequence>MKLSFLTRFLVILSFHHFVFPFFCNSSQTDNLFELLKSRKSQNPPNTELWVELDNNDNSFSTVYIGPQDGFKKADKINALPGQPKGVDFDQYAGYITVDPKAGRALFYYFVESPHNSATKPLVLWLNGGWSSGVTKLGWAVQIEQPVAAARWVSSLGMRQLMVVWVQGSKMGLSHVGMGNGVMHGPGCSSLGYGAFEELGPFRVNSDGKTLLRNDYAWNSVANVIFLESPAGVGFSYSNTSSDYSKSGDKRTAEDSYTFLVNWLERFPQYKTRDFFITGESYAGHYVPQLAHTILLKKINLKGIAIGNDWIDDNTGIMGRFDYFWTHALNSDETNAGIHQYCNFVTGNSSSKCDDYLYQGYAEIGNLDIYNIYAPLCKSSGPKAGPSGSVHDFDPCSDNYVSAYLNLAKVQTALHAKATKWEACSGFVWTDSPTTILPTINELISSGIRVWIYSGDIDGLIPVTSSRYSINTLQLPVTTAWRPWYFNNEVGGYVVGYKGVTFATGRGAGHEVPSYQPERALTMISSFLTGKLPPS</sequence>
<dbReference type="InterPro" id="IPR018202">
    <property type="entry name" value="Ser_caboxypep_ser_AS"/>
</dbReference>
<dbReference type="GO" id="GO:0006508">
    <property type="term" value="P:proteolysis"/>
    <property type="evidence" value="ECO:0007669"/>
    <property type="project" value="UniProtKB-KW"/>
</dbReference>
<dbReference type="Gene3D" id="3.40.50.11320">
    <property type="match status" value="1"/>
</dbReference>
<dbReference type="PRINTS" id="PR00724">
    <property type="entry name" value="CRBOXYPTASEC"/>
</dbReference>
<dbReference type="OMA" id="IQSHESH"/>
<keyword evidence="6 10" id="KW-0732">Signal</keyword>
<dbReference type="GO" id="GO:0004185">
    <property type="term" value="F:serine-type carboxypeptidase activity"/>
    <property type="evidence" value="ECO:0007669"/>
    <property type="project" value="UniProtKB-UniRule"/>
</dbReference>
<dbReference type="Pfam" id="PF00450">
    <property type="entry name" value="Peptidase_S10"/>
    <property type="match status" value="2"/>
</dbReference>
<keyword evidence="7 10" id="KW-0378">Hydrolase</keyword>
<evidence type="ECO:0000256" key="8">
    <source>
        <dbReference type="ARBA" id="ARBA00023157"/>
    </source>
</evidence>
<dbReference type="InParanoid" id="A0A7N2QY96"/>
<keyword evidence="3" id="KW-0964">Secreted</keyword>
<evidence type="ECO:0000256" key="2">
    <source>
        <dbReference type="ARBA" id="ARBA00009431"/>
    </source>
</evidence>
<reference evidence="11" key="2">
    <citation type="submission" date="2021-01" db="UniProtKB">
        <authorList>
            <consortium name="EnsemblPlants"/>
        </authorList>
    </citation>
    <scope>IDENTIFICATION</scope>
</reference>
<dbReference type="Gene3D" id="3.40.50.1820">
    <property type="entry name" value="alpha/beta hydrolase"/>
    <property type="match status" value="1"/>
</dbReference>